<dbReference type="InterPro" id="IPR006315">
    <property type="entry name" value="OM_autotransptr_brl_dom"/>
</dbReference>
<dbReference type="Gene3D" id="2.40.160.20">
    <property type="match status" value="1"/>
</dbReference>
<dbReference type="Pfam" id="PF13505">
    <property type="entry name" value="OMP_b-brl"/>
    <property type="match status" value="1"/>
</dbReference>
<keyword evidence="5" id="KW-1185">Reference proteome</keyword>
<dbReference type="InterPro" id="IPR027385">
    <property type="entry name" value="Beta-barrel_OMP"/>
</dbReference>
<evidence type="ECO:0000259" key="3">
    <source>
        <dbReference type="Pfam" id="PF13505"/>
    </source>
</evidence>
<evidence type="ECO:0000256" key="2">
    <source>
        <dbReference type="SAM" id="SignalP"/>
    </source>
</evidence>
<feature type="chain" id="PRO_5045802463" evidence="2">
    <location>
        <begin position="23"/>
        <end position="168"/>
    </location>
</feature>
<sequence length="168" mass="18272">MKTWMILAGAAGALALTPGVQAQEARPYFGVQYNYVELDAGGEAKLDALTGRLGLGFNPYLSGELRLGLGFGSDRVRGTKVELDHYYGAYVRLAMPTNTQLTPYLLGGYTRVKTDPQLRSSSRDDFGYGVGVDLSLDHALALNLEYARLLDASRVDMDALSLGFTYSF</sequence>
<feature type="signal peptide" evidence="2">
    <location>
        <begin position="1"/>
        <end position="22"/>
    </location>
</feature>
<protein>
    <submittedName>
        <fullName evidence="4">Porin family protein</fullName>
    </submittedName>
</protein>
<accession>A0ABT0E5G9</accession>
<dbReference type="Proteomes" id="UP001165524">
    <property type="component" value="Unassembled WGS sequence"/>
</dbReference>
<dbReference type="EMBL" id="JALKII010000002">
    <property type="protein sequence ID" value="MCK0537054.1"/>
    <property type="molecule type" value="Genomic_DNA"/>
</dbReference>
<reference evidence="4" key="1">
    <citation type="submission" date="2022-04" db="EMBL/GenBank/DDBJ databases">
        <title>Alcanivorax sp. CY1518 draft genome sequence.</title>
        <authorList>
            <person name="Zhao G."/>
            <person name="An M."/>
        </authorList>
    </citation>
    <scope>NUCLEOTIDE SEQUENCE</scope>
    <source>
        <strain evidence="4">CY1518</strain>
    </source>
</reference>
<organism evidence="4 5">
    <name type="scientific">Alcanivorax quisquiliarum</name>
    <dbReference type="NCBI Taxonomy" id="2933565"/>
    <lineage>
        <taxon>Bacteria</taxon>
        <taxon>Pseudomonadati</taxon>
        <taxon>Pseudomonadota</taxon>
        <taxon>Gammaproteobacteria</taxon>
        <taxon>Oceanospirillales</taxon>
        <taxon>Alcanivoracaceae</taxon>
        <taxon>Alcanivorax</taxon>
    </lineage>
</organism>
<dbReference type="InterPro" id="IPR011250">
    <property type="entry name" value="OMP/PagP_B-barrel"/>
</dbReference>
<dbReference type="SUPFAM" id="SSF56925">
    <property type="entry name" value="OMPA-like"/>
    <property type="match status" value="1"/>
</dbReference>
<gene>
    <name evidence="4" type="ORF">MU846_04960</name>
</gene>
<name>A0ABT0E5G9_9GAMM</name>
<keyword evidence="1 2" id="KW-0732">Signal</keyword>
<dbReference type="NCBIfam" id="TIGR01414">
    <property type="entry name" value="autotrans_barl"/>
    <property type="match status" value="1"/>
</dbReference>
<proteinExistence type="predicted"/>
<evidence type="ECO:0000256" key="1">
    <source>
        <dbReference type="ARBA" id="ARBA00022729"/>
    </source>
</evidence>
<feature type="domain" description="Outer membrane protein beta-barrel" evidence="3">
    <location>
        <begin position="8"/>
        <end position="168"/>
    </location>
</feature>
<dbReference type="RefSeq" id="WP_246949280.1">
    <property type="nucleotide sequence ID" value="NZ_JALKII010000002.1"/>
</dbReference>
<evidence type="ECO:0000313" key="4">
    <source>
        <dbReference type="EMBL" id="MCK0537054.1"/>
    </source>
</evidence>
<comment type="caution">
    <text evidence="4">The sequence shown here is derived from an EMBL/GenBank/DDBJ whole genome shotgun (WGS) entry which is preliminary data.</text>
</comment>
<evidence type="ECO:0000313" key="5">
    <source>
        <dbReference type="Proteomes" id="UP001165524"/>
    </source>
</evidence>